<accession>Q0BEK0</accession>
<dbReference type="AlphaFoldDB" id="Q0BEK0"/>
<evidence type="ECO:0000256" key="1">
    <source>
        <dbReference type="SAM" id="MobiDB-lite"/>
    </source>
</evidence>
<feature type="region of interest" description="Disordered" evidence="1">
    <location>
        <begin position="1"/>
        <end position="31"/>
    </location>
</feature>
<dbReference type="KEGG" id="bam:Bamb_1867"/>
<proteinExistence type="predicted"/>
<feature type="compositionally biased region" description="Polar residues" evidence="1">
    <location>
        <begin position="1"/>
        <end position="16"/>
    </location>
</feature>
<sequence>MPCTSARSHSMSTQRRTTIKRHTMKPSPSNSISRRFGAVLSAIWPYINAFLKHQFVLVAVGFVLTGLLATHLTEKINDDRRQREATIHDYDQLRSSIDDLLSSFELYAAASKHAMLALQSDPAEPIRLQAYKDYLAAYATWVQRHSFDYVSINQRFIHGDTASTINKIGSLMKLGTEQLDNCFQSYFNKAVTPRDNERIDLSCGVEPPQLPFTIGSRLISLRQCMDSFARDIRLHPLFDLKGDDARNAVTAIRLDGIDAVCSPERLVGLKMPLRDLPRKVQPSPKREG</sequence>
<organism evidence="2 3">
    <name type="scientific">Burkholderia ambifaria (strain ATCC BAA-244 / DSM 16087 / CCUG 44356 / LMG 19182 / AMMD)</name>
    <name type="common">Burkholderia cepacia (strain AMMD)</name>
    <dbReference type="NCBI Taxonomy" id="339670"/>
    <lineage>
        <taxon>Bacteria</taxon>
        <taxon>Pseudomonadati</taxon>
        <taxon>Pseudomonadota</taxon>
        <taxon>Betaproteobacteria</taxon>
        <taxon>Burkholderiales</taxon>
        <taxon>Burkholderiaceae</taxon>
        <taxon>Burkholderia</taxon>
        <taxon>Burkholderia cepacia complex</taxon>
    </lineage>
</organism>
<dbReference type="Proteomes" id="UP000000662">
    <property type="component" value="Chromosome 1"/>
</dbReference>
<gene>
    <name evidence="2" type="ordered locus">Bamb_1867</name>
</gene>
<keyword evidence="3" id="KW-1185">Reference proteome</keyword>
<evidence type="ECO:0000313" key="3">
    <source>
        <dbReference type="Proteomes" id="UP000000662"/>
    </source>
</evidence>
<dbReference type="EMBL" id="CP000440">
    <property type="protein sequence ID" value="ABI87423.1"/>
    <property type="molecule type" value="Genomic_DNA"/>
</dbReference>
<protein>
    <submittedName>
        <fullName evidence="2">Uncharacterized protein</fullName>
    </submittedName>
</protein>
<name>Q0BEK0_BURCM</name>
<evidence type="ECO:0000313" key="2">
    <source>
        <dbReference type="EMBL" id="ABI87423.1"/>
    </source>
</evidence>
<reference evidence="2" key="1">
    <citation type="submission" date="2009-01" db="EMBL/GenBank/DDBJ databases">
        <title>Complete sequence of Chromosome 1 of Burkholderia cepacia AMMD.</title>
        <authorList>
            <consortium name="US DOE Joint Genome Institute"/>
            <person name="Copeland A."/>
            <person name="Lucas S."/>
            <person name="Lapidus A."/>
            <person name="Barry K."/>
            <person name="Detter J.C."/>
            <person name="Glavina del Rio T."/>
            <person name="Hammon N."/>
            <person name="Israni S."/>
            <person name="Pitluck S."/>
            <person name="Bruce D."/>
            <person name="Chain P."/>
            <person name="Malfatti S."/>
            <person name="Shin M."/>
            <person name="Vergez L."/>
            <person name="Schmutz J."/>
            <person name="Larimer F."/>
            <person name="Land M."/>
            <person name="Hauser L."/>
            <person name="Kyrpides N."/>
            <person name="Kim E."/>
            <person name="Parke J."/>
            <person name="Coenye T."/>
            <person name="Konstantinidis K."/>
            <person name="Ramette A."/>
            <person name="Tiedje J."/>
            <person name="Richardson P."/>
        </authorList>
    </citation>
    <scope>NUCLEOTIDE SEQUENCE [LARGE SCALE GENOMIC DNA]</scope>
    <source>
        <strain evidence="2">AMMD</strain>
    </source>
</reference>